<dbReference type="OrthoDB" id="9766450at2"/>
<feature type="domain" description="NAD(P)-binding" evidence="2">
    <location>
        <begin position="14"/>
        <end position="321"/>
    </location>
</feature>
<dbReference type="Proteomes" id="UP000007887">
    <property type="component" value="Chromosome"/>
</dbReference>
<dbReference type="InterPro" id="IPR016040">
    <property type="entry name" value="NAD(P)-bd_dom"/>
</dbReference>
<gene>
    <name evidence="3" type="ordered locus">SELR_26820</name>
</gene>
<evidence type="ECO:0000256" key="1">
    <source>
        <dbReference type="ARBA" id="ARBA00023027"/>
    </source>
</evidence>
<dbReference type="PANTHER" id="PTHR43574">
    <property type="entry name" value="EPIMERASE-RELATED"/>
    <property type="match status" value="1"/>
</dbReference>
<dbReference type="InterPro" id="IPR036291">
    <property type="entry name" value="NAD(P)-bd_dom_sf"/>
</dbReference>
<dbReference type="KEGG" id="sri:SELR_26820"/>
<sequence>MANYREFDVSKKVLITGGAGFIGFHLSKRLLELGATVVGFDNCNDYYDVSLKESRLAILRDFPQYEFIKGDLADESAVNALFEHSKPDIVVNLGAQAGVRYSIDHPRCYIDSNMIGFFNILEACRHNPVEHLLFASSSSVYGNQEKTPFSTTDNVDHPISLYAATKKSNELMAYTYSHLYGIPATGLRFFTVYGPYGRPDMAYFKFANLIREGKPIKIYNNGDMLRDFTYVDDIVAGIEHMLCNPPKENNVGDKYKVYNIGNNSPVRLMDFIETLEKALGKKAEKEYLPMQPGDVYQTYADVSELERDFDFRPKTTIAEGLGHFAKWYREYYGA</sequence>
<proteinExistence type="predicted"/>
<dbReference type="EMBL" id="AP012292">
    <property type="protein sequence ID" value="BAL84390.1"/>
    <property type="molecule type" value="Genomic_DNA"/>
</dbReference>
<dbReference type="PRINTS" id="PR01713">
    <property type="entry name" value="NUCEPIMERASE"/>
</dbReference>
<dbReference type="PATRIC" id="fig|927704.6.peg.2768"/>
<dbReference type="AlphaFoldDB" id="I0GUF3"/>
<accession>I0GUF3</accession>
<name>I0GUF3_SELRL</name>
<reference evidence="3 4" key="1">
    <citation type="submission" date="2011-10" db="EMBL/GenBank/DDBJ databases">
        <title>Whole genome sequence of Selenomonas ruminantium subsp. lactilytica TAM6421.</title>
        <authorList>
            <person name="Oguchi A."/>
            <person name="Ankai A."/>
            <person name="Kaneko J."/>
            <person name="Yamada-Narita S."/>
            <person name="Fukui S."/>
            <person name="Takahashi M."/>
            <person name="Onodera T."/>
            <person name="Kojima S."/>
            <person name="Fushimi T."/>
            <person name="Abe N."/>
            <person name="Kamio Y."/>
            <person name="Yamazaki S."/>
            <person name="Fujita N."/>
        </authorList>
    </citation>
    <scope>NUCLEOTIDE SEQUENCE [LARGE SCALE GENOMIC DNA]</scope>
    <source>
        <strain evidence="4">NBRC 103574 / TAM6421</strain>
    </source>
</reference>
<dbReference type="Pfam" id="PF16363">
    <property type="entry name" value="GDP_Man_Dehyd"/>
    <property type="match status" value="1"/>
</dbReference>
<organism evidence="3 4">
    <name type="scientific">Selenomonas ruminantium subsp. lactilytica (strain NBRC 103574 / TAM6421)</name>
    <dbReference type="NCBI Taxonomy" id="927704"/>
    <lineage>
        <taxon>Bacteria</taxon>
        <taxon>Bacillati</taxon>
        <taxon>Bacillota</taxon>
        <taxon>Negativicutes</taxon>
        <taxon>Selenomonadales</taxon>
        <taxon>Selenomonadaceae</taxon>
        <taxon>Selenomonas</taxon>
    </lineage>
</organism>
<dbReference type="Gene3D" id="3.40.50.720">
    <property type="entry name" value="NAD(P)-binding Rossmann-like Domain"/>
    <property type="match status" value="1"/>
</dbReference>
<dbReference type="HOGENOM" id="CLU_007383_1_7_9"/>
<dbReference type="CDD" id="cd05253">
    <property type="entry name" value="UDP_GE_SDE_e"/>
    <property type="match status" value="1"/>
</dbReference>
<evidence type="ECO:0000259" key="2">
    <source>
        <dbReference type="Pfam" id="PF16363"/>
    </source>
</evidence>
<dbReference type="RefSeq" id="WP_014425807.1">
    <property type="nucleotide sequence ID" value="NC_017068.1"/>
</dbReference>
<protein>
    <submittedName>
        <fullName evidence="3">Putative NAD-dependent epimerase/dehydratase</fullName>
    </submittedName>
</protein>
<evidence type="ECO:0000313" key="3">
    <source>
        <dbReference type="EMBL" id="BAL84390.1"/>
    </source>
</evidence>
<dbReference type="eggNOG" id="COG0451">
    <property type="taxonomic scope" value="Bacteria"/>
</dbReference>
<dbReference type="SUPFAM" id="SSF51735">
    <property type="entry name" value="NAD(P)-binding Rossmann-fold domains"/>
    <property type="match status" value="1"/>
</dbReference>
<evidence type="ECO:0000313" key="4">
    <source>
        <dbReference type="Proteomes" id="UP000007887"/>
    </source>
</evidence>
<keyword evidence="1" id="KW-0520">NAD</keyword>